<gene>
    <name evidence="3" type="ORF">FSZ17_06940</name>
</gene>
<evidence type="ECO:0000259" key="2">
    <source>
        <dbReference type="Pfam" id="PF08924"/>
    </source>
</evidence>
<dbReference type="Proteomes" id="UP000321555">
    <property type="component" value="Chromosome"/>
</dbReference>
<dbReference type="InterPro" id="IPR036365">
    <property type="entry name" value="PGBD-like_sf"/>
</dbReference>
<dbReference type="KEGG" id="bda:FSZ17_06940"/>
<protein>
    <submittedName>
        <fullName evidence="3">DUF1906 domain-containing protein</fullName>
    </submittedName>
</protein>
<sequence length="767" mass="84067">MDLMVLMVQEWVNSTYGGRNGYVPAPENGKTGWSTVYALTRALQIELGIGTPADSFGPGTSSAYKAWGEMELGKVPETTKGKNIVQILQGACYCKGYDPGRFHGIFDENLKNAVIRLQTDAGLPVRNGKVYDYVFKAFLTMDAYVLTIGGDPRIRQMQQELNNKYYTTSGVQPCDGHYQRGTNRALIYGIQTEEGIEPSLQTGSVGPTTRDRLPTLSLGSSGNFVKLLQYALYVNGFDPGSFSGIYDSAVRQAVLSFQSFCMLPADGVTGKQTWLSALVSTGDSTRKGTACDCVTMITPARAQALKAAGYQTVGRYLTNVPNSSLNKKIQPGELQNIFNAGLTVFPIYQTIGSYLDYFSLEQGRIDAQAALNAAREYGFLKGTTIYFAVDFDVLGHEITENIIPYFIGVNERMSNLGGIYKIGVYGPRAVCIRVSAQGLATTSFVSGMSTGYSGNLGYPLPGNWAFDQISTISIGSGTGQIEIDNNIKSGRYNGESKVDPQAQYPDNPDMSNHVFFDLVDKIYDIAFDHTGGDIPEANILVCQYLRGKRYFGSLWNMAAGFLDDEFMAKVDSQLNNPPINEVYDPKFKVDIGVYHLAATLNSVLHHGTINKAIVDFAGWAGDLVDAAGTSAVAEGFDSAYDAALHLIGHLDETKSRFSMTDFIGDVDAVNIGNMLLNIPQPINGLLRHYYEDRYKVRFSLFFESRFSGDPNLVQSQSTYILTSDEAGMLELRWLFMTAIDTPGFSVEDGKEVARAFKDILVRLSNEE</sequence>
<evidence type="ECO:0000313" key="3">
    <source>
        <dbReference type="EMBL" id="QED47000.1"/>
    </source>
</evidence>
<accession>A0A5B8Z1U9</accession>
<dbReference type="SUPFAM" id="SSF51445">
    <property type="entry name" value="(Trans)glycosidases"/>
    <property type="match status" value="1"/>
</dbReference>
<keyword evidence="4" id="KW-1185">Reference proteome</keyword>
<dbReference type="Gene3D" id="1.10.101.10">
    <property type="entry name" value="PGBD-like superfamily/PGBD"/>
    <property type="match status" value="3"/>
</dbReference>
<dbReference type="Gene3D" id="3.20.20.80">
    <property type="entry name" value="Glycosidases"/>
    <property type="match status" value="1"/>
</dbReference>
<proteinExistence type="predicted"/>
<dbReference type="InterPro" id="IPR015020">
    <property type="entry name" value="Rv2525c-like_Glyco_Hydro-like"/>
</dbReference>
<feature type="domain" description="Peptidoglycan binding-like" evidence="1">
    <location>
        <begin position="221"/>
        <end position="274"/>
    </location>
</feature>
<dbReference type="AlphaFoldDB" id="A0A5B8Z1U9"/>
<dbReference type="CDD" id="cd06418">
    <property type="entry name" value="GH25_BacA-like"/>
    <property type="match status" value="1"/>
</dbReference>
<reference evidence="4" key="1">
    <citation type="submission" date="2019-08" db="EMBL/GenBank/DDBJ databases">
        <authorList>
            <person name="Zheng X."/>
        </authorList>
    </citation>
    <scope>NUCLEOTIDE SEQUENCE [LARGE SCALE GENOMIC DNA]</scope>
    <source>
        <strain evidence="4">FJAT-25496</strain>
    </source>
</reference>
<dbReference type="Pfam" id="PF08924">
    <property type="entry name" value="Rv2525c_GlyHyd-like"/>
    <property type="match status" value="1"/>
</dbReference>
<dbReference type="OrthoDB" id="1795295at2"/>
<dbReference type="RefSeq" id="WP_057776669.1">
    <property type="nucleotide sequence ID" value="NZ_CP042593.1"/>
</dbReference>
<dbReference type="EMBL" id="CP042593">
    <property type="protein sequence ID" value="QED47000.1"/>
    <property type="molecule type" value="Genomic_DNA"/>
</dbReference>
<dbReference type="STRING" id="1742359.GCA_001439625_01527"/>
<evidence type="ECO:0000313" key="4">
    <source>
        <dbReference type="Proteomes" id="UP000321555"/>
    </source>
</evidence>
<dbReference type="SUPFAM" id="SSF47090">
    <property type="entry name" value="PGBD-like"/>
    <property type="match status" value="2"/>
</dbReference>
<feature type="domain" description="Rv2525c-like glycoside hydrolase-like" evidence="2">
    <location>
        <begin position="303"/>
        <end position="487"/>
    </location>
</feature>
<evidence type="ECO:0000259" key="1">
    <source>
        <dbReference type="Pfam" id="PF01471"/>
    </source>
</evidence>
<dbReference type="InterPro" id="IPR017853">
    <property type="entry name" value="GH"/>
</dbReference>
<dbReference type="InterPro" id="IPR036366">
    <property type="entry name" value="PGBDSf"/>
</dbReference>
<feature type="domain" description="Peptidoglycan binding-like" evidence="1">
    <location>
        <begin position="85"/>
        <end position="125"/>
    </location>
</feature>
<dbReference type="InterPro" id="IPR002477">
    <property type="entry name" value="Peptidoglycan-bd-like"/>
</dbReference>
<dbReference type="Pfam" id="PF01471">
    <property type="entry name" value="PG_binding_1"/>
    <property type="match status" value="2"/>
</dbReference>
<name>A0A5B8Z1U9_CYTDA</name>
<organism evidence="3 4">
    <name type="scientific">Cytobacillus dafuensis</name>
    <name type="common">Bacillus dafuensis</name>
    <dbReference type="NCBI Taxonomy" id="1742359"/>
    <lineage>
        <taxon>Bacteria</taxon>
        <taxon>Bacillati</taxon>
        <taxon>Bacillota</taxon>
        <taxon>Bacilli</taxon>
        <taxon>Bacillales</taxon>
        <taxon>Bacillaceae</taxon>
        <taxon>Cytobacillus</taxon>
    </lineage>
</organism>